<dbReference type="HOGENOM" id="CLU_060421_1_0_1"/>
<dbReference type="PROSITE" id="PS50158">
    <property type="entry name" value="ZF_CCHC"/>
    <property type="match status" value="1"/>
</dbReference>
<dbReference type="OrthoDB" id="8912020at2759"/>
<evidence type="ECO:0000313" key="3">
    <source>
        <dbReference type="EMBL" id="ESO84798.1"/>
    </source>
</evidence>
<keyword evidence="1" id="KW-0862">Zinc</keyword>
<dbReference type="Gene3D" id="4.10.60.10">
    <property type="entry name" value="Zinc finger, CCHC-type"/>
    <property type="match status" value="1"/>
</dbReference>
<dbReference type="CTD" id="20252113"/>
<dbReference type="InterPro" id="IPR036875">
    <property type="entry name" value="Znf_CCHC_sf"/>
</dbReference>
<protein>
    <recommendedName>
        <fullName evidence="2">CCHC-type domain-containing protein</fullName>
    </recommendedName>
</protein>
<dbReference type="GO" id="GO:0003690">
    <property type="term" value="F:double-stranded DNA binding"/>
    <property type="evidence" value="ECO:0007669"/>
    <property type="project" value="InterPro"/>
</dbReference>
<dbReference type="GO" id="GO:0002218">
    <property type="term" value="P:activation of innate immune response"/>
    <property type="evidence" value="ECO:0007669"/>
    <property type="project" value="InterPro"/>
</dbReference>
<evidence type="ECO:0000313" key="4">
    <source>
        <dbReference type="Proteomes" id="UP000030746"/>
    </source>
</evidence>
<dbReference type="SMART" id="SM00343">
    <property type="entry name" value="ZnF_C2HC"/>
    <property type="match status" value="2"/>
</dbReference>
<dbReference type="RefSeq" id="XP_009064517.1">
    <property type="nucleotide sequence ID" value="XM_009066269.1"/>
</dbReference>
<dbReference type="Pfam" id="PF00098">
    <property type="entry name" value="zf-CCHC"/>
    <property type="match status" value="1"/>
</dbReference>
<dbReference type="PANTHER" id="PTHR22639">
    <property type="entry name" value="GAG-RELATED PROTEIN"/>
    <property type="match status" value="1"/>
</dbReference>
<keyword evidence="4" id="KW-1185">Reference proteome</keyword>
<evidence type="ECO:0000259" key="2">
    <source>
        <dbReference type="PROSITE" id="PS50158"/>
    </source>
</evidence>
<dbReference type="EMBL" id="KB203412">
    <property type="protein sequence ID" value="ESO84798.1"/>
    <property type="molecule type" value="Genomic_DNA"/>
</dbReference>
<gene>
    <name evidence="3" type="ORF">LOTGIDRAFT_73997</name>
</gene>
<dbReference type="GO" id="GO:0003723">
    <property type="term" value="F:RNA binding"/>
    <property type="evidence" value="ECO:0007669"/>
    <property type="project" value="InterPro"/>
</dbReference>
<proteinExistence type="predicted"/>
<dbReference type="PANTHER" id="PTHR22639:SF3">
    <property type="entry name" value="ZINC FINGER CCHC DOMAIN-CONTAINING PROTEIN 3"/>
    <property type="match status" value="1"/>
</dbReference>
<keyword evidence="1" id="KW-0863">Zinc-finger</keyword>
<dbReference type="GO" id="GO:0008270">
    <property type="term" value="F:zinc ion binding"/>
    <property type="evidence" value="ECO:0007669"/>
    <property type="project" value="UniProtKB-KW"/>
</dbReference>
<dbReference type="SUPFAM" id="SSF57756">
    <property type="entry name" value="Retrovirus zinc finger-like domains"/>
    <property type="match status" value="1"/>
</dbReference>
<keyword evidence="1" id="KW-0479">Metal-binding</keyword>
<accession>V3Z2G3</accession>
<dbReference type="AlphaFoldDB" id="V3Z2G3"/>
<dbReference type="GeneID" id="20252113"/>
<sequence>IFLKESTVFISVKNRIETPASHVIEAVREVCGDDAILSCIPKNDDTYEVSLTDIESAKKLVNDDFFIADEPVSVQHVSSKIKVVSFMHLSGLISDEEIEAKLKLWRVELIGPIKRRRYVNDGVYDGTRFMRVKFPSDVSSLPYSVGFQTESGVDYYNVRHDHQEKVCYYCLSPGHIAVKCPERVCRRCQKNGQIQRYCPVLSCDSCTNSFPNCEC</sequence>
<name>V3Z2G3_LOTGI</name>
<organism evidence="3 4">
    <name type="scientific">Lottia gigantea</name>
    <name type="common">Giant owl limpet</name>
    <dbReference type="NCBI Taxonomy" id="225164"/>
    <lineage>
        <taxon>Eukaryota</taxon>
        <taxon>Metazoa</taxon>
        <taxon>Spiralia</taxon>
        <taxon>Lophotrochozoa</taxon>
        <taxon>Mollusca</taxon>
        <taxon>Gastropoda</taxon>
        <taxon>Patellogastropoda</taxon>
        <taxon>Lottioidea</taxon>
        <taxon>Lottiidae</taxon>
        <taxon>Lottia</taxon>
    </lineage>
</organism>
<dbReference type="OMA" id="YSTKINT"/>
<dbReference type="InterPro" id="IPR001878">
    <property type="entry name" value="Znf_CCHC"/>
</dbReference>
<feature type="domain" description="CCHC-type" evidence="2">
    <location>
        <begin position="167"/>
        <end position="182"/>
    </location>
</feature>
<feature type="non-terminal residue" evidence="3">
    <location>
        <position position="1"/>
    </location>
</feature>
<dbReference type="InterPro" id="IPR042509">
    <property type="entry name" value="ZCCHC3"/>
</dbReference>
<evidence type="ECO:0000256" key="1">
    <source>
        <dbReference type="PROSITE-ProRule" id="PRU00047"/>
    </source>
</evidence>
<feature type="non-terminal residue" evidence="3">
    <location>
        <position position="215"/>
    </location>
</feature>
<dbReference type="KEGG" id="lgi:LOTGIDRAFT_73997"/>
<reference evidence="3 4" key="1">
    <citation type="journal article" date="2013" name="Nature">
        <title>Insights into bilaterian evolution from three spiralian genomes.</title>
        <authorList>
            <person name="Simakov O."/>
            <person name="Marletaz F."/>
            <person name="Cho S.J."/>
            <person name="Edsinger-Gonzales E."/>
            <person name="Havlak P."/>
            <person name="Hellsten U."/>
            <person name="Kuo D.H."/>
            <person name="Larsson T."/>
            <person name="Lv J."/>
            <person name="Arendt D."/>
            <person name="Savage R."/>
            <person name="Osoegawa K."/>
            <person name="de Jong P."/>
            <person name="Grimwood J."/>
            <person name="Chapman J.A."/>
            <person name="Shapiro H."/>
            <person name="Aerts A."/>
            <person name="Otillar R.P."/>
            <person name="Terry A.Y."/>
            <person name="Boore J.L."/>
            <person name="Grigoriev I.V."/>
            <person name="Lindberg D.R."/>
            <person name="Seaver E.C."/>
            <person name="Weisblat D.A."/>
            <person name="Putnam N.H."/>
            <person name="Rokhsar D.S."/>
        </authorList>
    </citation>
    <scope>NUCLEOTIDE SEQUENCE [LARGE SCALE GENOMIC DNA]</scope>
</reference>
<dbReference type="Proteomes" id="UP000030746">
    <property type="component" value="Unassembled WGS sequence"/>
</dbReference>